<dbReference type="InterPro" id="IPR003879">
    <property type="entry name" value="Butyrophylin_SPRY"/>
</dbReference>
<proteinExistence type="predicted"/>
<keyword evidence="5" id="KW-0391">Immunity</keyword>
<evidence type="ECO:0000256" key="1">
    <source>
        <dbReference type="ARBA" id="ARBA00022588"/>
    </source>
</evidence>
<dbReference type="Ensembl" id="ENSXETT00000105576">
    <property type="protein sequence ID" value="ENSXETP00000106216"/>
    <property type="gene ID" value="ENSXETG00000044391"/>
</dbReference>
<accession>A0A803JEA9</accession>
<dbReference type="Gene3D" id="3.30.160.60">
    <property type="entry name" value="Classic Zinc Finger"/>
    <property type="match status" value="1"/>
</dbReference>
<evidence type="ECO:0000256" key="5">
    <source>
        <dbReference type="ARBA" id="ARBA00022859"/>
    </source>
</evidence>
<keyword evidence="2" id="KW-0479">Metal-binding</keyword>
<feature type="compositionally biased region" description="Polar residues" evidence="7">
    <location>
        <begin position="359"/>
        <end position="381"/>
    </location>
</feature>
<dbReference type="InterPro" id="IPR013320">
    <property type="entry name" value="ConA-like_dom_sf"/>
</dbReference>
<evidence type="ECO:0000256" key="2">
    <source>
        <dbReference type="ARBA" id="ARBA00022723"/>
    </source>
</evidence>
<dbReference type="InterPro" id="IPR013083">
    <property type="entry name" value="Znf_RING/FYVE/PHD"/>
</dbReference>
<dbReference type="SUPFAM" id="SSF57845">
    <property type="entry name" value="B-box zinc-binding domain"/>
    <property type="match status" value="1"/>
</dbReference>
<dbReference type="GO" id="GO:0045087">
    <property type="term" value="P:innate immune response"/>
    <property type="evidence" value="ECO:0007669"/>
    <property type="project" value="UniProtKB-KW"/>
</dbReference>
<evidence type="ECO:0000256" key="4">
    <source>
        <dbReference type="ARBA" id="ARBA00022833"/>
    </source>
</evidence>
<dbReference type="InterPro" id="IPR027370">
    <property type="entry name" value="Znf-RING_euk"/>
</dbReference>
<dbReference type="PANTHER" id="PTHR25465">
    <property type="entry name" value="B-BOX DOMAIN CONTAINING"/>
    <property type="match status" value="1"/>
</dbReference>
<sequence>MASEVVREELDCSICHDLYTEPVTLRCGHSFCLACINNCWDSQGAREKEYSCPECRDTSMRRPEVTRNLRLCNIVKCLHSNQTEKQVTGIVCTYCIYYQVPAVKTCLLCEASLCHTHLGVHNKSEEHVLTEPTTSFENRKCSLHKKLLEYYCSEDGTCICMSCCIAKEHQGHQVEPLKEAWERRVKKLRHLLERSASDQKMTETSIEKLKQQQDHKCSTNATEEVTGVFREIQEKQRTLENKILSEISGQEKKATLAFSDQITKLETRKDELSRKIGHIEELCNMDDPIKVLEESERDEFCSSEEGEAETLADDMDHVLISGSLLTALMDVVMDLKEKTEICVQKASDLLLNGLASPMCSSGSTNTKRKGQSTICGDQQPDSGGPPVVVKSKQVAHFKMNYSDTVLPRLDSQQVSNIVLDEGTAATNVKLKYKNSFITWSEIQLREETAERFESGQVLSVTRFSSGQHYWDVETSESGYWRVGVAYPCIQRKGQAFCIGDNKESWCLSMLCGNYSAVHDGKEKDLSRRHIQGNRFRIFVNYESGLLAFHHLKDSVRTIHTFTAQFTEPLHAAFWVSSGAWQLIGARSLAPAFCCCEIKGEPKLSNL</sequence>
<dbReference type="PROSITE" id="PS50089">
    <property type="entry name" value="ZF_RING_2"/>
    <property type="match status" value="1"/>
</dbReference>
<keyword evidence="1" id="KW-0399">Innate immunity</keyword>
<dbReference type="AlphaFoldDB" id="A0A803JEA9"/>
<dbReference type="SMART" id="SM00449">
    <property type="entry name" value="SPRY"/>
    <property type="match status" value="1"/>
</dbReference>
<evidence type="ECO:0000259" key="9">
    <source>
        <dbReference type="PROSITE" id="PS50119"/>
    </source>
</evidence>
<keyword evidence="4" id="KW-0862">Zinc</keyword>
<feature type="domain" description="RING-type" evidence="8">
    <location>
        <begin position="12"/>
        <end position="56"/>
    </location>
</feature>
<dbReference type="Gene3D" id="3.30.40.10">
    <property type="entry name" value="Zinc/RING finger domain, C3HC4 (zinc finger)"/>
    <property type="match status" value="1"/>
</dbReference>
<dbReference type="InterPro" id="IPR043136">
    <property type="entry name" value="B30.2/SPRY_sf"/>
</dbReference>
<dbReference type="GO" id="GO:0008270">
    <property type="term" value="F:zinc ion binding"/>
    <property type="evidence" value="ECO:0007669"/>
    <property type="project" value="UniProtKB-KW"/>
</dbReference>
<dbReference type="SMART" id="SM00184">
    <property type="entry name" value="RING"/>
    <property type="match status" value="1"/>
</dbReference>
<feature type="domain" description="B box-type" evidence="9">
    <location>
        <begin position="136"/>
        <end position="177"/>
    </location>
</feature>
<protein>
    <submittedName>
        <fullName evidence="11">Uncharacterized protein</fullName>
    </submittedName>
</protein>
<dbReference type="InterPro" id="IPR001870">
    <property type="entry name" value="B30.2/SPRY"/>
</dbReference>
<dbReference type="InParanoid" id="A0A803JEA9"/>
<name>A0A803JEA9_XENTR</name>
<dbReference type="Pfam" id="PF00643">
    <property type="entry name" value="zf-B_box"/>
    <property type="match status" value="1"/>
</dbReference>
<feature type="region of interest" description="Disordered" evidence="7">
    <location>
        <begin position="359"/>
        <end position="386"/>
    </location>
</feature>
<dbReference type="Pfam" id="PF13445">
    <property type="entry name" value="zf-RING_UBOX"/>
    <property type="match status" value="1"/>
</dbReference>
<reference evidence="11" key="1">
    <citation type="journal article" date="2010" name="Science">
        <title>The genome of the Western clawed frog Xenopus tropicalis.</title>
        <authorList>
            <person name="Hellsten U."/>
            <person name="Harland R.M."/>
            <person name="Gilchrist M.J."/>
            <person name="Hendrix D."/>
            <person name="Jurka J."/>
            <person name="Kapitonov V."/>
            <person name="Ovcharenko I."/>
            <person name="Putnam N.H."/>
            <person name="Shu S."/>
            <person name="Taher L."/>
            <person name="Blitz I.L."/>
            <person name="Blumberg B."/>
            <person name="Dichmann D.S."/>
            <person name="Dubchak I."/>
            <person name="Amaya E."/>
            <person name="Detter J.C."/>
            <person name="Fletcher R."/>
            <person name="Gerhard D.S."/>
            <person name="Goodstein D."/>
            <person name="Graves T."/>
            <person name="Grigoriev I.V."/>
            <person name="Grimwood J."/>
            <person name="Kawashima T."/>
            <person name="Lindquist E."/>
            <person name="Lucas S.M."/>
            <person name="Mead P.E."/>
            <person name="Mitros T."/>
            <person name="Ogino H."/>
            <person name="Ohta Y."/>
            <person name="Poliakov A.V."/>
            <person name="Pollet N."/>
            <person name="Robert J."/>
            <person name="Salamov A."/>
            <person name="Sater A.K."/>
            <person name="Schmutz J."/>
            <person name="Terry A."/>
            <person name="Vize P.D."/>
            <person name="Warren W.C."/>
            <person name="Wells D."/>
            <person name="Wills A."/>
            <person name="Wilson R.K."/>
            <person name="Zimmerman L.B."/>
            <person name="Zorn A.M."/>
            <person name="Grainger R."/>
            <person name="Grammer T."/>
            <person name="Khokha M.K."/>
            <person name="Richardson P.M."/>
            <person name="Rokhsar D.S."/>
        </authorList>
    </citation>
    <scope>NUCLEOTIDE SEQUENCE [LARGE SCALE GENOMIC DNA]</scope>
    <source>
        <strain evidence="11">Nigerian</strain>
    </source>
</reference>
<dbReference type="SMART" id="SM00336">
    <property type="entry name" value="BBOX"/>
    <property type="match status" value="1"/>
</dbReference>
<dbReference type="CDD" id="cd19769">
    <property type="entry name" value="Bbox2_TRIM16-like"/>
    <property type="match status" value="1"/>
</dbReference>
<dbReference type="PROSITE" id="PS00518">
    <property type="entry name" value="ZF_RING_1"/>
    <property type="match status" value="1"/>
</dbReference>
<keyword evidence="3 6" id="KW-0863">Zinc-finger</keyword>
<dbReference type="Gene3D" id="2.60.120.920">
    <property type="match status" value="1"/>
</dbReference>
<organism evidence="11">
    <name type="scientific">Xenopus tropicalis</name>
    <name type="common">Western clawed frog</name>
    <name type="synonym">Silurana tropicalis</name>
    <dbReference type="NCBI Taxonomy" id="8364"/>
    <lineage>
        <taxon>Eukaryota</taxon>
        <taxon>Metazoa</taxon>
        <taxon>Chordata</taxon>
        <taxon>Craniata</taxon>
        <taxon>Vertebrata</taxon>
        <taxon>Euteleostomi</taxon>
        <taxon>Amphibia</taxon>
        <taxon>Batrachia</taxon>
        <taxon>Anura</taxon>
        <taxon>Pipoidea</taxon>
        <taxon>Pipidae</taxon>
        <taxon>Xenopodinae</taxon>
        <taxon>Xenopus</taxon>
        <taxon>Silurana</taxon>
    </lineage>
</organism>
<dbReference type="InterPro" id="IPR003877">
    <property type="entry name" value="SPRY_dom"/>
</dbReference>
<evidence type="ECO:0000313" key="11">
    <source>
        <dbReference type="Ensembl" id="ENSXETP00000106216"/>
    </source>
</evidence>
<dbReference type="InterPro" id="IPR051051">
    <property type="entry name" value="E3_ubiq-ligase_TRIM/RNF"/>
</dbReference>
<evidence type="ECO:0000259" key="10">
    <source>
        <dbReference type="PROSITE" id="PS50188"/>
    </source>
</evidence>
<dbReference type="PROSITE" id="PS50188">
    <property type="entry name" value="B302_SPRY"/>
    <property type="match status" value="1"/>
</dbReference>
<dbReference type="PROSITE" id="PS50119">
    <property type="entry name" value="ZF_BBOX"/>
    <property type="match status" value="1"/>
</dbReference>
<dbReference type="PANTHER" id="PTHR25465:SF53">
    <property type="entry name" value="E3 UBIQUITIN_ISG15 LIGASE TRIM25-LIKE"/>
    <property type="match status" value="1"/>
</dbReference>
<evidence type="ECO:0000256" key="3">
    <source>
        <dbReference type="ARBA" id="ARBA00022771"/>
    </source>
</evidence>
<dbReference type="InterPro" id="IPR017907">
    <property type="entry name" value="Znf_RING_CS"/>
</dbReference>
<dbReference type="SUPFAM" id="SSF57850">
    <property type="entry name" value="RING/U-box"/>
    <property type="match status" value="1"/>
</dbReference>
<evidence type="ECO:0000256" key="6">
    <source>
        <dbReference type="PROSITE-ProRule" id="PRU00024"/>
    </source>
</evidence>
<evidence type="ECO:0000256" key="7">
    <source>
        <dbReference type="SAM" id="MobiDB-lite"/>
    </source>
</evidence>
<evidence type="ECO:0000259" key="8">
    <source>
        <dbReference type="PROSITE" id="PS50089"/>
    </source>
</evidence>
<reference evidence="11" key="2">
    <citation type="submission" date="2021-03" db="UniProtKB">
        <authorList>
            <consortium name="Ensembl"/>
        </authorList>
    </citation>
    <scope>IDENTIFICATION</scope>
</reference>
<dbReference type="PRINTS" id="PR01407">
    <property type="entry name" value="BUTYPHLNCDUF"/>
</dbReference>
<dbReference type="InterPro" id="IPR001841">
    <property type="entry name" value="Znf_RING"/>
</dbReference>
<dbReference type="SUPFAM" id="SSF49899">
    <property type="entry name" value="Concanavalin A-like lectins/glucanases"/>
    <property type="match status" value="1"/>
</dbReference>
<feature type="domain" description="B30.2/SPRY" evidence="10">
    <location>
        <begin position="397"/>
        <end position="592"/>
    </location>
</feature>
<dbReference type="GeneTree" id="ENSGT01030000234583"/>
<dbReference type="InterPro" id="IPR000315">
    <property type="entry name" value="Znf_B-box"/>
</dbReference>
<dbReference type="Pfam" id="PF00622">
    <property type="entry name" value="SPRY"/>
    <property type="match status" value="1"/>
</dbReference>